<feature type="region of interest" description="Disordered" evidence="1">
    <location>
        <begin position="1"/>
        <end position="326"/>
    </location>
</feature>
<feature type="compositionally biased region" description="Low complexity" evidence="1">
    <location>
        <begin position="145"/>
        <end position="157"/>
    </location>
</feature>
<reference evidence="2" key="1">
    <citation type="submission" date="2020-02" db="EMBL/GenBank/DDBJ databases">
        <authorList>
            <person name="Meier V. D."/>
        </authorList>
    </citation>
    <scope>NUCLEOTIDE SEQUENCE</scope>
    <source>
        <strain evidence="2">AVDCRST_MAG59</strain>
    </source>
</reference>
<feature type="compositionally biased region" description="Basic residues" evidence="1">
    <location>
        <begin position="99"/>
        <end position="111"/>
    </location>
</feature>
<feature type="compositionally biased region" description="Basic residues" evidence="1">
    <location>
        <begin position="259"/>
        <end position="284"/>
    </location>
</feature>
<feature type="compositionally biased region" description="Basic residues" evidence="1">
    <location>
        <begin position="168"/>
        <end position="182"/>
    </location>
</feature>
<feature type="compositionally biased region" description="Gly residues" evidence="1">
    <location>
        <begin position="311"/>
        <end position="326"/>
    </location>
</feature>
<name>A0A6J4URQ2_9BACT</name>
<feature type="non-terminal residue" evidence="2">
    <location>
        <position position="1"/>
    </location>
</feature>
<gene>
    <name evidence="2" type="ORF">AVDCRST_MAG59-2242</name>
</gene>
<dbReference type="AlphaFoldDB" id="A0A6J4URQ2"/>
<organism evidence="2">
    <name type="scientific">uncultured Thermomicrobiales bacterium</name>
    <dbReference type="NCBI Taxonomy" id="1645740"/>
    <lineage>
        <taxon>Bacteria</taxon>
        <taxon>Pseudomonadati</taxon>
        <taxon>Thermomicrobiota</taxon>
        <taxon>Thermomicrobia</taxon>
        <taxon>Thermomicrobiales</taxon>
        <taxon>environmental samples</taxon>
    </lineage>
</organism>
<dbReference type="EMBL" id="CADCWF010000142">
    <property type="protein sequence ID" value="CAA9557158.1"/>
    <property type="molecule type" value="Genomic_DNA"/>
</dbReference>
<proteinExistence type="predicted"/>
<evidence type="ECO:0000313" key="2">
    <source>
        <dbReference type="EMBL" id="CAA9557158.1"/>
    </source>
</evidence>
<feature type="non-terminal residue" evidence="2">
    <location>
        <position position="326"/>
    </location>
</feature>
<feature type="compositionally biased region" description="Basic residues" evidence="1">
    <location>
        <begin position="59"/>
        <end position="70"/>
    </location>
</feature>
<evidence type="ECO:0000256" key="1">
    <source>
        <dbReference type="SAM" id="MobiDB-lite"/>
    </source>
</evidence>
<accession>A0A6J4URQ2</accession>
<feature type="compositionally biased region" description="Basic and acidic residues" evidence="1">
    <location>
        <begin position="225"/>
        <end position="238"/>
    </location>
</feature>
<feature type="compositionally biased region" description="Pro residues" evidence="1">
    <location>
        <begin position="158"/>
        <end position="167"/>
    </location>
</feature>
<protein>
    <submittedName>
        <fullName evidence="2">Oxidoreductase</fullName>
    </submittedName>
</protein>
<sequence length="326" mass="35053">GAGPLGHPGDGANRRRLRDRATGVARRRAGRGRLALGRVGGRLRRPLRRGPAAPELRRPGRGSRGRHRLRRDPAPAPPRERQDVPGGGQGGALREAVHAQRRRGPRPRPPRPRAGAVPDGGDVDPLPAGGRRGPPPARRRGDRGGPIPDRGLRVPQGVRPPPPPVRPGPRRRRPAGCRRLPRLARLDGLRPAGGDPVPVPARVDRRRRAGRPALRLRWGSVRPADGGDRDRHPAGGDGRRRRRLDQAPPALVEDDLLHARGRRPRARDRRRPVRGQRVHPRGRRGGALPAGGPPGEPGDAARRDRRRRRGAGPGAGGVGPALPGGV</sequence>